<dbReference type="CDD" id="cd00866">
    <property type="entry name" value="PEBP_euk"/>
    <property type="match status" value="1"/>
</dbReference>
<proteinExistence type="predicted"/>
<name>A0AB40B187_DIOCR</name>
<dbReference type="PANTHER" id="PTHR11362">
    <property type="entry name" value="PHOSPHATIDYLETHANOLAMINE-BINDING PROTEIN"/>
    <property type="match status" value="1"/>
</dbReference>
<sequence length="175" mass="19897">MSRDRDPLVLGQVIGDVIDPFVKLASMRVVYGGREITNGTGLRSSSVADQPWVDIQGFNCGSDLYTLVMVDPDAPSPTNPTEQEYLLWLVTDIPEASDIRYGNEIVRYECPRAVTGIHRIVFVLFRQHVQQRVERPGWRQNFNTRDFGLYYDLGPPVAALYFNCQREHGCGGRRF</sequence>
<dbReference type="SUPFAM" id="SSF49777">
    <property type="entry name" value="PEBP-like"/>
    <property type="match status" value="1"/>
</dbReference>
<organism evidence="1 2">
    <name type="scientific">Dioscorea cayennensis subsp. rotundata</name>
    <name type="common">White Guinea yam</name>
    <name type="synonym">Dioscorea rotundata</name>
    <dbReference type="NCBI Taxonomy" id="55577"/>
    <lineage>
        <taxon>Eukaryota</taxon>
        <taxon>Viridiplantae</taxon>
        <taxon>Streptophyta</taxon>
        <taxon>Embryophyta</taxon>
        <taxon>Tracheophyta</taxon>
        <taxon>Spermatophyta</taxon>
        <taxon>Magnoliopsida</taxon>
        <taxon>Liliopsida</taxon>
        <taxon>Dioscoreales</taxon>
        <taxon>Dioscoreaceae</taxon>
        <taxon>Dioscorea</taxon>
    </lineage>
</organism>
<dbReference type="AlphaFoldDB" id="A0AB40B187"/>
<dbReference type="Pfam" id="PF01161">
    <property type="entry name" value="PBP"/>
    <property type="match status" value="1"/>
</dbReference>
<dbReference type="InterPro" id="IPR035810">
    <property type="entry name" value="PEBP_euk"/>
</dbReference>
<dbReference type="GeneID" id="120256890"/>
<keyword evidence="1" id="KW-1185">Reference proteome</keyword>
<evidence type="ECO:0000313" key="2">
    <source>
        <dbReference type="RefSeq" id="XP_039120494.1"/>
    </source>
</evidence>
<dbReference type="RefSeq" id="XP_039120494.1">
    <property type="nucleotide sequence ID" value="XM_039264560.1"/>
</dbReference>
<dbReference type="Gene3D" id="3.90.280.10">
    <property type="entry name" value="PEBP-like"/>
    <property type="match status" value="1"/>
</dbReference>
<gene>
    <name evidence="2" type="primary">LOC120256890</name>
</gene>
<evidence type="ECO:0000313" key="1">
    <source>
        <dbReference type="Proteomes" id="UP001515500"/>
    </source>
</evidence>
<reference evidence="2" key="1">
    <citation type="submission" date="2025-08" db="UniProtKB">
        <authorList>
            <consortium name="RefSeq"/>
        </authorList>
    </citation>
    <scope>IDENTIFICATION</scope>
</reference>
<dbReference type="PANTHER" id="PTHR11362:SF98">
    <property type="entry name" value="PROTEIN FLOWERING LOCUS T"/>
    <property type="match status" value="1"/>
</dbReference>
<dbReference type="InterPro" id="IPR008914">
    <property type="entry name" value="PEBP"/>
</dbReference>
<protein>
    <submittedName>
        <fullName evidence="2">Protein TWIN SISTER of FT-like</fullName>
    </submittedName>
</protein>
<accession>A0AB40B187</accession>
<dbReference type="InterPro" id="IPR036610">
    <property type="entry name" value="PEBP-like_sf"/>
</dbReference>
<dbReference type="Proteomes" id="UP001515500">
    <property type="component" value="Unplaced"/>
</dbReference>